<dbReference type="EMBL" id="BSVB01000001">
    <property type="protein sequence ID" value="GMA93929.1"/>
    <property type="molecule type" value="Genomic_DNA"/>
</dbReference>
<gene>
    <name evidence="4" type="ORF">GCM10025881_07530</name>
</gene>
<feature type="domain" description="DUF8094" evidence="3">
    <location>
        <begin position="278"/>
        <end position="570"/>
    </location>
</feature>
<comment type="caution">
    <text evidence="4">The sequence shown here is derived from an EMBL/GenBank/DDBJ whole genome shotgun (WGS) entry which is preliminary data.</text>
</comment>
<sequence>MRFVIAIVLFVVAAATVGYGLAQRTFLAGPSSVTHEVTVRGDAPLTLVEPASLHAHPGTQTVTIAGSKTVFLAAGRRNDVRAWIGTTSFADVGWSAKRLAFTQQSVTGQHRTAPSPAGSDLWVQESTGSTEITRKIDAPSDVALLVASNGKSAAPARISITWPLDNSAPWSTPLVIGGIGVLLLGLLAFIWALVHARRRRGPRRKTPRTPRNPRPPQLRRGADRKAIEAPQRGRRRSAALGLVAAGAASLLLAGCTSAVTPAVTASPTPVGPKLQPTAVTGPQLDHILDRAEHTVADADSARDATLLATRMDGPALALRSANYTIRGASADTPALPALPTGKVSIALPQQTKTWPRAVFAVVESATDAKAAPVGMMLVQNSPRENYKITYATTLELDVPAVAPATVGAQRQAADNKIGILRPDQLAEAYGDTLINGDKSKYADDFQATGDKLAAAIGAAYKASKKSSLPATATIVYTNTAGSGDTVAFGTNDSGQIVAVEDHDIETVKPTETGAAVNPSGQVKTLSGKSQSLKGITATYGLQLLFYVPPVSAKGKKIQLLGFAQGLIAASEVP</sequence>
<dbReference type="RefSeq" id="WP_284252931.1">
    <property type="nucleotide sequence ID" value="NZ_BAAAQO010000003.1"/>
</dbReference>
<keyword evidence="2" id="KW-0812">Transmembrane</keyword>
<keyword evidence="2" id="KW-0472">Membrane</keyword>
<accession>A0ABQ6K0W7</accession>
<organism evidence="4 5">
    <name type="scientific">Pseudolysinimonas kribbensis</name>
    <dbReference type="NCBI Taxonomy" id="433641"/>
    <lineage>
        <taxon>Bacteria</taxon>
        <taxon>Bacillati</taxon>
        <taxon>Actinomycetota</taxon>
        <taxon>Actinomycetes</taxon>
        <taxon>Micrococcales</taxon>
        <taxon>Microbacteriaceae</taxon>
        <taxon>Pseudolysinimonas</taxon>
    </lineage>
</organism>
<feature type="transmembrane region" description="Helical" evidence="2">
    <location>
        <begin position="174"/>
        <end position="194"/>
    </location>
</feature>
<keyword evidence="5" id="KW-1185">Reference proteome</keyword>
<evidence type="ECO:0000256" key="2">
    <source>
        <dbReference type="SAM" id="Phobius"/>
    </source>
</evidence>
<protein>
    <recommendedName>
        <fullName evidence="3">DUF8094 domain-containing protein</fullName>
    </recommendedName>
</protein>
<feature type="transmembrane region" description="Helical" evidence="2">
    <location>
        <begin position="238"/>
        <end position="259"/>
    </location>
</feature>
<evidence type="ECO:0000313" key="4">
    <source>
        <dbReference type="EMBL" id="GMA93929.1"/>
    </source>
</evidence>
<dbReference type="Proteomes" id="UP001157034">
    <property type="component" value="Unassembled WGS sequence"/>
</dbReference>
<feature type="region of interest" description="Disordered" evidence="1">
    <location>
        <begin position="199"/>
        <end position="233"/>
    </location>
</feature>
<dbReference type="InterPro" id="IPR058407">
    <property type="entry name" value="DUF8094"/>
</dbReference>
<feature type="compositionally biased region" description="Basic residues" evidence="1">
    <location>
        <begin position="199"/>
        <end position="208"/>
    </location>
</feature>
<reference evidence="5" key="1">
    <citation type="journal article" date="2019" name="Int. J. Syst. Evol. Microbiol.">
        <title>The Global Catalogue of Microorganisms (GCM) 10K type strain sequencing project: providing services to taxonomists for standard genome sequencing and annotation.</title>
        <authorList>
            <consortium name="The Broad Institute Genomics Platform"/>
            <consortium name="The Broad Institute Genome Sequencing Center for Infectious Disease"/>
            <person name="Wu L."/>
            <person name="Ma J."/>
        </authorList>
    </citation>
    <scope>NUCLEOTIDE SEQUENCE [LARGE SCALE GENOMIC DNA]</scope>
    <source>
        <strain evidence="5">NBRC 108894</strain>
    </source>
</reference>
<evidence type="ECO:0000256" key="1">
    <source>
        <dbReference type="SAM" id="MobiDB-lite"/>
    </source>
</evidence>
<evidence type="ECO:0000259" key="3">
    <source>
        <dbReference type="Pfam" id="PF26366"/>
    </source>
</evidence>
<name>A0ABQ6K0W7_9MICO</name>
<evidence type="ECO:0000313" key="5">
    <source>
        <dbReference type="Proteomes" id="UP001157034"/>
    </source>
</evidence>
<dbReference type="Pfam" id="PF26366">
    <property type="entry name" value="DUF8094"/>
    <property type="match status" value="1"/>
</dbReference>
<proteinExistence type="predicted"/>
<keyword evidence="2" id="KW-1133">Transmembrane helix</keyword>